<dbReference type="SMART" id="SM00671">
    <property type="entry name" value="SEL1"/>
    <property type="match status" value="3"/>
</dbReference>
<sequence length="670" mass="73586">MAVAVKGMSAVNSPRLSAIGQERGNIVIRFLRIMVAFVVLLVPVLSFADANLDACWNFSKASDYSRAVEHAKKATKSSPKNYESFYCLGYSLRMAGELNSALSAFKKAEELTSDKEALMYIYNQQGIVLSTTGEEEQALQEYSRYLSIAKELGRTGDEGTALANIADIYHNRGQLDQSLEYYQKALQLTEDEKSAPVYNNMGLLYASKGDTDKAVEYIKRAIEIDEKKGDYHAQAIHLLNLGSIQTRLREFSLANDSLFQGLDKVRKVKDAYWEAVADVYLGRLYRDMGNIPLARKWFSAAIDIYSKIGAAADLANTRAAFEDLSQPRPYGGIEIGAKGVKASVLIIKPLPEGSYDVDEALRKTINTTIFAGVKTKGAFEPQAIDETANAVKELFDLMVGSYKVDMKNIYLVGSSAVAKATNRDALTEKVKQLTGAKLTYITKDDEVLYNVVGSIPADKIAKALSVDIGSGNTKIGYWDRANGRDNVVAVEVPLGTVSLSDAVAKAGDDPKALSNAADKVIHEELAPRLKAEMQRRPGYRNRRPVYLVGGIVWAVATLTKPGDRKDFTKLTPADVDKVIAGLNKNPDALLNPSLSHIKDPEIKKWAESQINSVKDVFTPENMLSGAKLLKAVFTEMKIKEGYFARWGSWVAGKVYLQAYDAEEQAAKLAN</sequence>
<accession>A0ABX8LC40</accession>
<dbReference type="Pfam" id="PF02541">
    <property type="entry name" value="Ppx-GppA"/>
    <property type="match status" value="1"/>
</dbReference>
<feature type="repeat" description="TPR" evidence="1">
    <location>
        <begin position="82"/>
        <end position="115"/>
    </location>
</feature>
<organism evidence="4 5">
    <name type="scientific">Geomonas subterranea</name>
    <dbReference type="NCBI Taxonomy" id="2847989"/>
    <lineage>
        <taxon>Bacteria</taxon>
        <taxon>Pseudomonadati</taxon>
        <taxon>Thermodesulfobacteriota</taxon>
        <taxon>Desulfuromonadia</taxon>
        <taxon>Geobacterales</taxon>
        <taxon>Geobacteraceae</taxon>
        <taxon>Geomonas</taxon>
    </lineage>
</organism>
<dbReference type="SMART" id="SM00028">
    <property type="entry name" value="TPR"/>
    <property type="match status" value="6"/>
</dbReference>
<dbReference type="Proteomes" id="UP000683559">
    <property type="component" value="Chromosome"/>
</dbReference>
<dbReference type="RefSeq" id="WP_217286259.1">
    <property type="nucleotide sequence ID" value="NZ_CP077683.1"/>
</dbReference>
<dbReference type="Pfam" id="PF13432">
    <property type="entry name" value="TPR_16"/>
    <property type="match status" value="1"/>
</dbReference>
<dbReference type="Pfam" id="PF13424">
    <property type="entry name" value="TPR_12"/>
    <property type="match status" value="1"/>
</dbReference>
<dbReference type="PROSITE" id="PS50293">
    <property type="entry name" value="TPR_REGION"/>
    <property type="match status" value="2"/>
</dbReference>
<evidence type="ECO:0000313" key="5">
    <source>
        <dbReference type="Proteomes" id="UP000683559"/>
    </source>
</evidence>
<dbReference type="InterPro" id="IPR006597">
    <property type="entry name" value="Sel1-like"/>
</dbReference>
<feature type="repeat" description="TPR" evidence="1">
    <location>
        <begin position="195"/>
        <end position="228"/>
    </location>
</feature>
<dbReference type="EMBL" id="CP077683">
    <property type="protein sequence ID" value="QXE89583.1"/>
    <property type="molecule type" value="Genomic_DNA"/>
</dbReference>
<keyword evidence="1" id="KW-0802">TPR repeat</keyword>
<dbReference type="InterPro" id="IPR003695">
    <property type="entry name" value="Ppx_GppA_N"/>
</dbReference>
<dbReference type="InterPro" id="IPR019734">
    <property type="entry name" value="TPR_rpt"/>
</dbReference>
<dbReference type="PROSITE" id="PS50005">
    <property type="entry name" value="TPR"/>
    <property type="match status" value="3"/>
</dbReference>
<keyword evidence="2" id="KW-1133">Transmembrane helix</keyword>
<feature type="domain" description="Ppx/GppA phosphatase N-terminal" evidence="3">
    <location>
        <begin position="362"/>
        <end position="527"/>
    </location>
</feature>
<evidence type="ECO:0000256" key="2">
    <source>
        <dbReference type="SAM" id="Phobius"/>
    </source>
</evidence>
<protein>
    <submittedName>
        <fullName evidence="4">Tetratricopeptide repeat protein</fullName>
    </submittedName>
</protein>
<gene>
    <name evidence="4" type="ORF">KP001_14185</name>
</gene>
<name>A0ABX8LC40_9BACT</name>
<keyword evidence="5" id="KW-1185">Reference proteome</keyword>
<keyword evidence="2" id="KW-0812">Transmembrane</keyword>
<evidence type="ECO:0000256" key="1">
    <source>
        <dbReference type="PROSITE-ProRule" id="PRU00339"/>
    </source>
</evidence>
<proteinExistence type="predicted"/>
<feature type="repeat" description="TPR" evidence="1">
    <location>
        <begin position="159"/>
        <end position="192"/>
    </location>
</feature>
<keyword evidence="2" id="KW-0472">Membrane</keyword>
<evidence type="ECO:0000313" key="4">
    <source>
        <dbReference type="EMBL" id="QXE89583.1"/>
    </source>
</evidence>
<evidence type="ECO:0000259" key="3">
    <source>
        <dbReference type="Pfam" id="PF02541"/>
    </source>
</evidence>
<reference evidence="4 5" key="1">
    <citation type="submission" date="2021-06" db="EMBL/GenBank/DDBJ databases">
        <title>Gemonas diversity in paddy soil.</title>
        <authorList>
            <person name="Liu G."/>
        </authorList>
    </citation>
    <scope>NUCLEOTIDE SEQUENCE [LARGE SCALE GENOMIC DNA]</scope>
    <source>
        <strain evidence="4 5">RG2</strain>
    </source>
</reference>
<feature type="transmembrane region" description="Helical" evidence="2">
    <location>
        <begin position="30"/>
        <end position="48"/>
    </location>
</feature>
<dbReference type="PANTHER" id="PTHR10098">
    <property type="entry name" value="RAPSYN-RELATED"/>
    <property type="match status" value="1"/>
</dbReference>